<keyword evidence="1" id="KW-0472">Membrane</keyword>
<dbReference type="RefSeq" id="XP_016986115.1">
    <property type="nucleotide sequence ID" value="XM_017130626.1"/>
</dbReference>
<organism evidence="4">
    <name type="scientific">Drosophila rhopaloa</name>
    <name type="common">Fruit fly</name>
    <dbReference type="NCBI Taxonomy" id="1041015"/>
    <lineage>
        <taxon>Eukaryota</taxon>
        <taxon>Metazoa</taxon>
        <taxon>Ecdysozoa</taxon>
        <taxon>Arthropoda</taxon>
        <taxon>Hexapoda</taxon>
        <taxon>Insecta</taxon>
        <taxon>Pterygota</taxon>
        <taxon>Neoptera</taxon>
        <taxon>Endopterygota</taxon>
        <taxon>Diptera</taxon>
        <taxon>Brachycera</taxon>
        <taxon>Muscomorpha</taxon>
        <taxon>Ephydroidea</taxon>
        <taxon>Drosophilidae</taxon>
        <taxon>Drosophila</taxon>
        <taxon>Sophophora</taxon>
    </lineage>
</organism>
<name>A0A6P4F6Q3_DRORH</name>
<feature type="transmembrane region" description="Helical" evidence="1">
    <location>
        <begin position="12"/>
        <end position="36"/>
    </location>
</feature>
<dbReference type="AlphaFoldDB" id="A0A6P4F6Q3"/>
<keyword evidence="1" id="KW-1133">Transmembrane helix</keyword>
<reference evidence="4" key="2">
    <citation type="submission" date="2025-04" db="UniProtKB">
        <authorList>
            <consortium name="RefSeq"/>
        </authorList>
    </citation>
    <scope>IDENTIFICATION</scope>
</reference>
<keyword evidence="3" id="KW-1185">Reference proteome</keyword>
<dbReference type="OrthoDB" id="7859875at2759"/>
<gene>
    <name evidence="4" type="primary">LOC108049452</name>
    <name evidence="2" type="synonym">108049452</name>
</gene>
<keyword evidence="1" id="KW-0812">Transmembrane</keyword>
<reference evidence="2" key="3">
    <citation type="submission" date="2025-05" db="UniProtKB">
        <authorList>
            <consortium name="EnsemblMetazoa"/>
        </authorList>
    </citation>
    <scope>IDENTIFICATION</scope>
</reference>
<sequence length="161" mass="18559">MVELDGCCYFFGLRCGCILGGLWLIIYNALLIYLMYYEMKYSQRSTIDLITGEHEKETTGFWVLGTTFLLMDLISLFLVFGAILRHHISLFIFLLGQIIPISVESFYLLTAIIYGIETESIIIYLLPLLILVYIDVVAYSYWTDLKSSKKLTAVSQINIFY</sequence>
<evidence type="ECO:0000313" key="3">
    <source>
        <dbReference type="Proteomes" id="UP001652680"/>
    </source>
</evidence>
<evidence type="ECO:0000256" key="1">
    <source>
        <dbReference type="SAM" id="Phobius"/>
    </source>
</evidence>
<evidence type="ECO:0000313" key="4">
    <source>
        <dbReference type="RefSeq" id="XP_016986115.1"/>
    </source>
</evidence>
<reference evidence="3" key="1">
    <citation type="journal article" date="2021" name="Elife">
        <title>Highly contiguous assemblies of 101 drosophilid genomes.</title>
        <authorList>
            <person name="Kim B.Y."/>
            <person name="Wang J.R."/>
            <person name="Miller D.E."/>
            <person name="Barmina O."/>
            <person name="Delaney E."/>
            <person name="Thompson A."/>
            <person name="Comeault A.A."/>
            <person name="Peede D."/>
            <person name="D'Agostino E.R."/>
            <person name="Pelaez J."/>
            <person name="Aguilar J.M."/>
            <person name="Haji D."/>
            <person name="Matsunaga T."/>
            <person name="Armstrong E.E."/>
            <person name="Zych M."/>
            <person name="Ogawa Y."/>
            <person name="Stamenkovic-Radak M."/>
            <person name="Jelic M."/>
            <person name="Veselinovic M.S."/>
            <person name="Tanaskovic M."/>
            <person name="Eric P."/>
            <person name="Gao J.J."/>
            <person name="Katoh T.K."/>
            <person name="Toda M.J."/>
            <person name="Watabe H."/>
            <person name="Watada M."/>
            <person name="Davis J.S."/>
            <person name="Moyle L.C."/>
            <person name="Manoli G."/>
            <person name="Bertolini E."/>
            <person name="Kostal V."/>
            <person name="Hawley R.S."/>
            <person name="Takahashi A."/>
            <person name="Jones C.D."/>
            <person name="Price D.K."/>
            <person name="Whiteman N."/>
            <person name="Kopp A."/>
            <person name="Matute D.R."/>
            <person name="Petrov D.A."/>
        </authorList>
    </citation>
    <scope>NUCLEOTIDE SEQUENCE [LARGE SCALE GENOMIC DNA]</scope>
</reference>
<evidence type="ECO:0000313" key="2">
    <source>
        <dbReference type="EnsemblMetazoa" id="XP_016986115.1"/>
    </source>
</evidence>
<proteinExistence type="predicted"/>
<dbReference type="GeneID" id="108049452"/>
<dbReference type="Proteomes" id="UP001652680">
    <property type="component" value="Unassembled WGS sequence"/>
</dbReference>
<feature type="transmembrane region" description="Helical" evidence="1">
    <location>
        <begin position="121"/>
        <end position="142"/>
    </location>
</feature>
<feature type="transmembrane region" description="Helical" evidence="1">
    <location>
        <begin position="91"/>
        <end position="115"/>
    </location>
</feature>
<dbReference type="EnsemblMetazoa" id="XM_017130626.1">
    <property type="protein sequence ID" value="XP_016986115.1"/>
    <property type="gene ID" value="LOC108049452"/>
</dbReference>
<protein>
    <submittedName>
        <fullName evidence="4">Uncharacterized protein LOC108049452</fullName>
    </submittedName>
</protein>
<feature type="transmembrane region" description="Helical" evidence="1">
    <location>
        <begin position="61"/>
        <end position="84"/>
    </location>
</feature>
<accession>A0A6P4F6Q3</accession>